<feature type="transmembrane region" description="Helical" evidence="1">
    <location>
        <begin position="21"/>
        <end position="42"/>
    </location>
</feature>
<name>A0A4Y9R5N7_9MICO</name>
<accession>A0A4Y9R5N7</accession>
<keyword evidence="3" id="KW-1185">Reference proteome</keyword>
<evidence type="ECO:0000313" key="3">
    <source>
        <dbReference type="Proteomes" id="UP000298127"/>
    </source>
</evidence>
<organism evidence="2 3">
    <name type="scientific">Orlajensenia leifsoniae</name>
    <dbReference type="NCBI Taxonomy" id="2561933"/>
    <lineage>
        <taxon>Bacteria</taxon>
        <taxon>Bacillati</taxon>
        <taxon>Actinomycetota</taxon>
        <taxon>Actinomycetes</taxon>
        <taxon>Micrococcales</taxon>
        <taxon>Microbacteriaceae</taxon>
        <taxon>Orlajensenia</taxon>
    </lineage>
</organism>
<gene>
    <name evidence="2" type="ORF">E4M00_01720</name>
</gene>
<dbReference type="EMBL" id="SPQZ01000001">
    <property type="protein sequence ID" value="TFV99941.1"/>
    <property type="molecule type" value="Genomic_DNA"/>
</dbReference>
<keyword evidence="1" id="KW-0472">Membrane</keyword>
<dbReference type="AlphaFoldDB" id="A0A4Y9R5N7"/>
<feature type="transmembrane region" description="Helical" evidence="1">
    <location>
        <begin position="54"/>
        <end position="75"/>
    </location>
</feature>
<reference evidence="2 3" key="1">
    <citation type="journal article" date="2018" name="J. Microbiol.">
        <title>Leifsonia flava sp. nov., a novel actinobacterium isolated from the rhizosphere of Aquilegia viridiflora.</title>
        <authorList>
            <person name="Cai Y."/>
            <person name="Tao W.Z."/>
            <person name="Ma Y.J."/>
            <person name="Cheng J."/>
            <person name="Zhang M.Y."/>
            <person name="Zhang Y.X."/>
        </authorList>
    </citation>
    <scope>NUCLEOTIDE SEQUENCE [LARGE SCALE GENOMIC DNA]</scope>
    <source>
        <strain evidence="2 3">SYP-B2174</strain>
    </source>
</reference>
<dbReference type="InterPro" id="IPR019681">
    <property type="entry name" value="DUF2530"/>
</dbReference>
<dbReference type="RefSeq" id="WP_135118835.1">
    <property type="nucleotide sequence ID" value="NZ_SPQZ01000001.1"/>
</dbReference>
<evidence type="ECO:0000256" key="1">
    <source>
        <dbReference type="SAM" id="Phobius"/>
    </source>
</evidence>
<proteinExistence type="predicted"/>
<dbReference type="Pfam" id="PF10745">
    <property type="entry name" value="DUF2530"/>
    <property type="match status" value="1"/>
</dbReference>
<protein>
    <submittedName>
        <fullName evidence="2">DUF2530 domain-containing protein</fullName>
    </submittedName>
</protein>
<keyword evidence="1" id="KW-0812">Transmembrane</keyword>
<sequence>MRIWLKDSERRPDPEPARADGRKAVVAGTAVWLIGLIAWFIWGEMLTDAGFGWWLWACITGIAFGVIGLVVVQVMRRS</sequence>
<comment type="caution">
    <text evidence="2">The sequence shown here is derived from an EMBL/GenBank/DDBJ whole genome shotgun (WGS) entry which is preliminary data.</text>
</comment>
<dbReference type="Proteomes" id="UP000298127">
    <property type="component" value="Unassembled WGS sequence"/>
</dbReference>
<keyword evidence="1" id="KW-1133">Transmembrane helix</keyword>
<evidence type="ECO:0000313" key="2">
    <source>
        <dbReference type="EMBL" id="TFV99941.1"/>
    </source>
</evidence>